<comment type="caution">
    <text evidence="2">The sequence shown here is derived from an EMBL/GenBank/DDBJ whole genome shotgun (WGS) entry which is preliminary data.</text>
</comment>
<gene>
    <name evidence="2" type="ORF">ABVT43_00245</name>
</gene>
<accession>A0ABV2BNM9</accession>
<evidence type="ECO:0008006" key="4">
    <source>
        <dbReference type="Google" id="ProtNLM"/>
    </source>
</evidence>
<dbReference type="EMBL" id="JBEVCJ010000001">
    <property type="protein sequence ID" value="MET1253545.1"/>
    <property type="molecule type" value="Genomic_DNA"/>
</dbReference>
<protein>
    <recommendedName>
        <fullName evidence="4">VCBS repeat-containing protein</fullName>
    </recommendedName>
</protein>
<dbReference type="Proteomes" id="UP001548189">
    <property type="component" value="Unassembled WGS sequence"/>
</dbReference>
<dbReference type="RefSeq" id="WP_353873086.1">
    <property type="nucleotide sequence ID" value="NZ_JBEVCJ010000001.1"/>
</dbReference>
<evidence type="ECO:0000313" key="3">
    <source>
        <dbReference type="Proteomes" id="UP001548189"/>
    </source>
</evidence>
<keyword evidence="1" id="KW-0732">Signal</keyword>
<evidence type="ECO:0000313" key="2">
    <source>
        <dbReference type="EMBL" id="MET1253545.1"/>
    </source>
</evidence>
<proteinExistence type="predicted"/>
<feature type="signal peptide" evidence="1">
    <location>
        <begin position="1"/>
        <end position="27"/>
    </location>
</feature>
<feature type="chain" id="PRO_5047065021" description="VCBS repeat-containing protein" evidence="1">
    <location>
        <begin position="28"/>
        <end position="204"/>
    </location>
</feature>
<reference evidence="2 3" key="1">
    <citation type="submission" date="2024-06" db="EMBL/GenBank/DDBJ databases">
        <authorList>
            <person name="Li F."/>
        </authorList>
    </citation>
    <scope>NUCLEOTIDE SEQUENCE [LARGE SCALE GENOMIC DNA]</scope>
    <source>
        <strain evidence="2 3">GXAS 311</strain>
    </source>
</reference>
<keyword evidence="3" id="KW-1185">Reference proteome</keyword>
<organism evidence="2 3">
    <name type="scientific">Aliikangiella maris</name>
    <dbReference type="NCBI Taxonomy" id="3162458"/>
    <lineage>
        <taxon>Bacteria</taxon>
        <taxon>Pseudomonadati</taxon>
        <taxon>Pseudomonadota</taxon>
        <taxon>Gammaproteobacteria</taxon>
        <taxon>Oceanospirillales</taxon>
        <taxon>Pleioneaceae</taxon>
        <taxon>Aliikangiella</taxon>
    </lineage>
</organism>
<evidence type="ECO:0000256" key="1">
    <source>
        <dbReference type="SAM" id="SignalP"/>
    </source>
</evidence>
<sequence length="204" mass="24201">MRLHNQFIMRSLFISSLNLATISFVSAQENSYCQSKLFEQLRVTSTETVKTPQRKPTGILKDYVDRYEYICPWQLEKDFNGDGKNDWAGFVYRNDQYELIVYLSNELRYTTKQIKTYRAFPKRTFLRVLDSSRLDSLTNNQTIKYQFDNALEVHELSGKSNVYAWINNDFKIIYSYSSEITNKLIEEKQEELPNPLHSQPDPYR</sequence>
<name>A0ABV2BNM9_9GAMM</name>